<feature type="transmembrane region" description="Helical" evidence="1">
    <location>
        <begin position="118"/>
        <end position="137"/>
    </location>
</feature>
<protein>
    <submittedName>
        <fullName evidence="3">SdpI family protein</fullName>
    </submittedName>
</protein>
<evidence type="ECO:0000313" key="3">
    <source>
        <dbReference type="EMBL" id="MBU5669743.1"/>
    </source>
</evidence>
<keyword evidence="1" id="KW-1133">Transmembrane helix</keyword>
<dbReference type="Proteomes" id="UP000783742">
    <property type="component" value="Unassembled WGS sequence"/>
</dbReference>
<feature type="transmembrane region" description="Helical" evidence="1">
    <location>
        <begin position="190"/>
        <end position="209"/>
    </location>
</feature>
<feature type="transmembrane region" description="Helical" evidence="1">
    <location>
        <begin position="50"/>
        <end position="75"/>
    </location>
</feature>
<keyword evidence="1" id="KW-0472">Membrane</keyword>
<sequence>MKNKFRFRKESIISIIASILIFIFFNLLFYNKMPDSLPTHWNFNSEVDSYGTRFEAMIGIHIFLIAMNIFLCFMLDNDPKNKKQNNFVITISKFSIPTIMFIIYLITVLSGFGIDVKATNIITPFVGLLFIAIGNYMPKIKRNYTVGIKLPWTLNSDENWRRTHRVGGYSFIFAGILFLIMTFFRYEFLILIPFIICMLIPMIYSFYLYRKGV</sequence>
<feature type="transmembrane region" description="Helical" evidence="1">
    <location>
        <begin position="166"/>
        <end position="184"/>
    </location>
</feature>
<evidence type="ECO:0000259" key="2">
    <source>
        <dbReference type="Pfam" id="PF07853"/>
    </source>
</evidence>
<proteinExistence type="predicted"/>
<keyword evidence="1" id="KW-0812">Transmembrane</keyword>
<dbReference type="InterPro" id="IPR025962">
    <property type="entry name" value="SdpI/YhfL"/>
</dbReference>
<dbReference type="PANTHER" id="PTHR37810:SF5">
    <property type="entry name" value="IMMUNITY PROTEIN SDPI"/>
    <property type="match status" value="1"/>
</dbReference>
<evidence type="ECO:0000313" key="4">
    <source>
        <dbReference type="Proteomes" id="UP000783742"/>
    </source>
</evidence>
<name>A0ABS6FHT9_9FIRM</name>
<gene>
    <name evidence="3" type="ORF">KQI68_07835</name>
</gene>
<dbReference type="Pfam" id="PF07853">
    <property type="entry name" value="DUF1648"/>
    <property type="match status" value="1"/>
</dbReference>
<dbReference type="PANTHER" id="PTHR37810">
    <property type="entry name" value="IMMUNITY PROTEIN SDPI"/>
    <property type="match status" value="1"/>
</dbReference>
<dbReference type="PIRSF" id="PIRSF038959">
    <property type="entry name" value="SdpI"/>
    <property type="match status" value="1"/>
</dbReference>
<dbReference type="RefSeq" id="WP_216549583.1">
    <property type="nucleotide sequence ID" value="NZ_JAHLQO010000005.1"/>
</dbReference>
<comment type="caution">
    <text evidence="3">The sequence shown here is derived from an EMBL/GenBank/DDBJ whole genome shotgun (WGS) entry which is preliminary data.</text>
</comment>
<feature type="transmembrane region" description="Helical" evidence="1">
    <location>
        <begin position="87"/>
        <end position="112"/>
    </location>
</feature>
<keyword evidence="4" id="KW-1185">Reference proteome</keyword>
<organism evidence="3 4">
    <name type="scientific">Peptoniphilus ovalis</name>
    <dbReference type="NCBI Taxonomy" id="2841503"/>
    <lineage>
        <taxon>Bacteria</taxon>
        <taxon>Bacillati</taxon>
        <taxon>Bacillota</taxon>
        <taxon>Tissierellia</taxon>
        <taxon>Tissierellales</taxon>
        <taxon>Peptoniphilaceae</taxon>
        <taxon>Peptoniphilus</taxon>
    </lineage>
</organism>
<evidence type="ECO:0000256" key="1">
    <source>
        <dbReference type="SAM" id="Phobius"/>
    </source>
</evidence>
<feature type="transmembrane region" description="Helical" evidence="1">
    <location>
        <begin position="12"/>
        <end position="30"/>
    </location>
</feature>
<dbReference type="InterPro" id="IPR026272">
    <property type="entry name" value="SdpI"/>
</dbReference>
<reference evidence="3 4" key="1">
    <citation type="submission" date="2021-06" db="EMBL/GenBank/DDBJ databases">
        <authorList>
            <person name="Sun Q."/>
            <person name="Li D."/>
        </authorList>
    </citation>
    <scope>NUCLEOTIDE SEQUENCE [LARGE SCALE GENOMIC DNA]</scope>
    <source>
        <strain evidence="3 4">MSJ-1</strain>
    </source>
</reference>
<dbReference type="InterPro" id="IPR012867">
    <property type="entry name" value="DUF1648"/>
</dbReference>
<dbReference type="EMBL" id="JAHLQO010000005">
    <property type="protein sequence ID" value="MBU5669743.1"/>
    <property type="molecule type" value="Genomic_DNA"/>
</dbReference>
<dbReference type="Pfam" id="PF13630">
    <property type="entry name" value="SdpI"/>
    <property type="match status" value="1"/>
</dbReference>
<accession>A0ABS6FHT9</accession>
<feature type="domain" description="DUF1648" evidence="2">
    <location>
        <begin position="19"/>
        <end position="59"/>
    </location>
</feature>